<reference evidence="1 2" key="2">
    <citation type="submission" date="2018-11" db="EMBL/GenBank/DDBJ databases">
        <authorList>
            <consortium name="Pathogen Informatics"/>
        </authorList>
    </citation>
    <scope>NUCLEOTIDE SEQUENCE [LARGE SCALE GENOMIC DNA]</scope>
</reference>
<reference evidence="3" key="1">
    <citation type="submission" date="2016-06" db="UniProtKB">
        <authorList>
            <consortium name="WormBaseParasite"/>
        </authorList>
    </citation>
    <scope>IDENTIFICATION</scope>
</reference>
<organism evidence="3">
    <name type="scientific">Gongylonema pulchrum</name>
    <dbReference type="NCBI Taxonomy" id="637853"/>
    <lineage>
        <taxon>Eukaryota</taxon>
        <taxon>Metazoa</taxon>
        <taxon>Ecdysozoa</taxon>
        <taxon>Nematoda</taxon>
        <taxon>Chromadorea</taxon>
        <taxon>Rhabditida</taxon>
        <taxon>Spirurina</taxon>
        <taxon>Spiruromorpha</taxon>
        <taxon>Spiruroidea</taxon>
        <taxon>Gongylonematidae</taxon>
        <taxon>Gongylonema</taxon>
    </lineage>
</organism>
<name>A0A183DL25_9BILA</name>
<dbReference type="EMBL" id="UYRT01030735">
    <property type="protein sequence ID" value="VDK72051.1"/>
    <property type="molecule type" value="Genomic_DNA"/>
</dbReference>
<dbReference type="WBParaSite" id="GPUH_0000942701-mRNA-1">
    <property type="protein sequence ID" value="GPUH_0000942701-mRNA-1"/>
    <property type="gene ID" value="GPUH_0000942701"/>
</dbReference>
<dbReference type="Proteomes" id="UP000271098">
    <property type="component" value="Unassembled WGS sequence"/>
</dbReference>
<proteinExistence type="predicted"/>
<accession>A0A183DL25</accession>
<evidence type="ECO:0000313" key="3">
    <source>
        <dbReference type="WBParaSite" id="GPUH_0000942701-mRNA-1"/>
    </source>
</evidence>
<evidence type="ECO:0000313" key="1">
    <source>
        <dbReference type="EMBL" id="VDK72051.1"/>
    </source>
</evidence>
<sequence>MLLYGRSKELRNVLIGLIEKLPKDSPIIASVEDPFNNLVQEAAVCAVKAETGSYGKRCWLESFRKTPWVSDATYYTKMSDEGCGSWRMRAVEMRMGQRLFGIIVGDIKVCAEQCVSLR</sequence>
<gene>
    <name evidence="1" type="ORF">GPUH_LOCUS9416</name>
</gene>
<dbReference type="AlphaFoldDB" id="A0A183DL25"/>
<evidence type="ECO:0000313" key="2">
    <source>
        <dbReference type="Proteomes" id="UP000271098"/>
    </source>
</evidence>
<protein>
    <submittedName>
        <fullName evidence="3">SCP domain-containing protein</fullName>
    </submittedName>
</protein>
<dbReference type="OrthoDB" id="5825860at2759"/>
<keyword evidence="2" id="KW-1185">Reference proteome</keyword>